<organism evidence="1">
    <name type="scientific">human gut metagenome</name>
    <dbReference type="NCBI Taxonomy" id="408170"/>
    <lineage>
        <taxon>unclassified sequences</taxon>
        <taxon>metagenomes</taxon>
        <taxon>organismal metagenomes</taxon>
    </lineage>
</organism>
<reference evidence="1" key="1">
    <citation type="journal article" date="2013" name="Environ. Microbiol.">
        <title>Microbiota from the distal guts of lean and obese adolescents exhibit partial functional redundancy besides clear differences in community structure.</title>
        <authorList>
            <person name="Ferrer M."/>
            <person name="Ruiz A."/>
            <person name="Lanza F."/>
            <person name="Haange S.B."/>
            <person name="Oberbach A."/>
            <person name="Till H."/>
            <person name="Bargiela R."/>
            <person name="Campoy C."/>
            <person name="Segura M.T."/>
            <person name="Richter M."/>
            <person name="von Bergen M."/>
            <person name="Seifert J."/>
            <person name="Suarez A."/>
        </authorList>
    </citation>
    <scope>NUCLEOTIDE SEQUENCE</scope>
</reference>
<feature type="non-terminal residue" evidence="1">
    <location>
        <position position="75"/>
    </location>
</feature>
<accession>K1UK97</accession>
<name>K1UK97_9ZZZZ</name>
<proteinExistence type="predicted"/>
<dbReference type="InterPro" id="IPR008969">
    <property type="entry name" value="CarboxyPept-like_regulatory"/>
</dbReference>
<gene>
    <name evidence="1" type="ORF">LEA_01246</name>
</gene>
<evidence type="ECO:0000313" key="1">
    <source>
        <dbReference type="EMBL" id="EKC80569.1"/>
    </source>
</evidence>
<dbReference type="Gene3D" id="2.60.40.1120">
    <property type="entry name" value="Carboxypeptidase-like, regulatory domain"/>
    <property type="match status" value="1"/>
</dbReference>
<dbReference type="Pfam" id="PF13715">
    <property type="entry name" value="CarbopepD_reg_2"/>
    <property type="match status" value="1"/>
</dbReference>
<protein>
    <submittedName>
        <fullName evidence="1">Uncharacterized protein</fullName>
    </submittedName>
</protein>
<sequence length="75" mass="7877">MENTNKRKTDSLRVLIAALLCLIVPYMASAQQAVTVQGRVTDAENQPLIGVSVLVKGTTTGVSTGIDGDYTITAP</sequence>
<dbReference type="SUPFAM" id="SSF49464">
    <property type="entry name" value="Carboxypeptidase regulatory domain-like"/>
    <property type="match status" value="1"/>
</dbReference>
<dbReference type="AlphaFoldDB" id="K1UK97"/>
<comment type="caution">
    <text evidence="1">The sequence shown here is derived from an EMBL/GenBank/DDBJ whole genome shotgun (WGS) entry which is preliminary data.</text>
</comment>
<dbReference type="EMBL" id="AJWY01000874">
    <property type="protein sequence ID" value="EKC80569.1"/>
    <property type="molecule type" value="Genomic_DNA"/>
</dbReference>